<accession>A0AAJ4TD82</accession>
<dbReference type="SUPFAM" id="SSF51206">
    <property type="entry name" value="cAMP-binding domain-like"/>
    <property type="match status" value="1"/>
</dbReference>
<dbReference type="InterPro" id="IPR014710">
    <property type="entry name" value="RmlC-like_jellyroll"/>
</dbReference>
<evidence type="ECO:0008006" key="3">
    <source>
        <dbReference type="Google" id="ProtNLM"/>
    </source>
</evidence>
<dbReference type="EMBL" id="CP049219">
    <property type="protein sequence ID" value="QTG16981.1"/>
    <property type="molecule type" value="Genomic_DNA"/>
</dbReference>
<sequence length="162" mass="17553">MLLTAILPLEAQAQNASSSQPVPGMTASVALPHLLANVPFFRELSKEQVQWVIDHSREWAVAPGTEIASDVRGGDAVWVLLAGAWRVENAGHITTAGNADPAKWYGGRDFSLAVVGQTRLVATATSHVLQIAQADLDEMIRQGFPVSRHLEKGLEFYRTAIK</sequence>
<dbReference type="Gene3D" id="2.60.120.10">
    <property type="entry name" value="Jelly Rolls"/>
    <property type="match status" value="1"/>
</dbReference>
<dbReference type="Proteomes" id="UP000663946">
    <property type="component" value="Plasmid pQ15_94_2"/>
</dbReference>
<evidence type="ECO:0000313" key="1">
    <source>
        <dbReference type="EMBL" id="QTG16981.1"/>
    </source>
</evidence>
<proteinExistence type="predicted"/>
<keyword evidence="1" id="KW-0614">Plasmid</keyword>
<dbReference type="InterPro" id="IPR018490">
    <property type="entry name" value="cNMP-bd_dom_sf"/>
</dbReference>
<evidence type="ECO:0000313" key="2">
    <source>
        <dbReference type="Proteomes" id="UP000663946"/>
    </source>
</evidence>
<geneLocation type="plasmid" evidence="1 2">
    <name>pQ15_94_2</name>
</geneLocation>
<dbReference type="RefSeq" id="WP_333722528.1">
    <property type="nucleotide sequence ID" value="NZ_CP049219.1"/>
</dbReference>
<name>A0AAJ4TD82_AGRTU</name>
<dbReference type="AlphaFoldDB" id="A0AAJ4TD82"/>
<protein>
    <recommendedName>
        <fullName evidence="3">Cyclic nucleotide-binding domain-containing protein</fullName>
    </recommendedName>
</protein>
<organism evidence="1 2">
    <name type="scientific">Agrobacterium tumefaciens</name>
    <dbReference type="NCBI Taxonomy" id="358"/>
    <lineage>
        <taxon>Bacteria</taxon>
        <taxon>Pseudomonadati</taxon>
        <taxon>Pseudomonadota</taxon>
        <taxon>Alphaproteobacteria</taxon>
        <taxon>Hyphomicrobiales</taxon>
        <taxon>Rhizobiaceae</taxon>
        <taxon>Rhizobium/Agrobacterium group</taxon>
        <taxon>Agrobacterium</taxon>
        <taxon>Agrobacterium tumefaciens complex</taxon>
    </lineage>
</organism>
<reference evidence="1" key="1">
    <citation type="submission" date="2020-02" db="EMBL/GenBank/DDBJ databases">
        <title>Unexpected conservation and global transmission of agrobacterial virulence plasmids.</title>
        <authorList>
            <person name="Weisberg A.J."/>
            <person name="Davis E.W. II"/>
            <person name="Tabima J.R."/>
            <person name="Belcher M.S."/>
            <person name="Miller M."/>
            <person name="Kuo C.-H."/>
            <person name="Loper J.E."/>
            <person name="Grunwald N.J."/>
            <person name="Putnam M.L."/>
            <person name="Chang J.H."/>
        </authorList>
    </citation>
    <scope>NUCLEOTIDE SEQUENCE</scope>
    <source>
        <strain evidence="1">Q15/94</strain>
        <plasmid evidence="1">pQ15_94_2</plasmid>
    </source>
</reference>
<gene>
    <name evidence="1" type="ORF">G6M86_27160</name>
</gene>